<feature type="transmembrane region" description="Helical" evidence="1">
    <location>
        <begin position="135"/>
        <end position="156"/>
    </location>
</feature>
<name>A0A1G1VBM9_9BACT</name>
<organism evidence="2 3">
    <name type="scientific">Candidatus Blackburnbacteria bacterium RIFCSPLOWO2_01_FULL_40_20</name>
    <dbReference type="NCBI Taxonomy" id="1797519"/>
    <lineage>
        <taxon>Bacteria</taxon>
        <taxon>Candidatus Blackburniibacteriota</taxon>
    </lineage>
</organism>
<accession>A0A1G1VBM9</accession>
<reference evidence="2 3" key="1">
    <citation type="journal article" date="2016" name="Nat. Commun.">
        <title>Thousands of microbial genomes shed light on interconnected biogeochemical processes in an aquifer system.</title>
        <authorList>
            <person name="Anantharaman K."/>
            <person name="Brown C.T."/>
            <person name="Hug L.A."/>
            <person name="Sharon I."/>
            <person name="Castelle C.J."/>
            <person name="Probst A.J."/>
            <person name="Thomas B.C."/>
            <person name="Singh A."/>
            <person name="Wilkins M.J."/>
            <person name="Karaoz U."/>
            <person name="Brodie E.L."/>
            <person name="Williams K.H."/>
            <person name="Hubbard S.S."/>
            <person name="Banfield J.F."/>
        </authorList>
    </citation>
    <scope>NUCLEOTIDE SEQUENCE [LARGE SCALE GENOMIC DNA]</scope>
</reference>
<dbReference type="AlphaFoldDB" id="A0A1G1VBM9"/>
<keyword evidence="1" id="KW-0812">Transmembrane</keyword>
<proteinExistence type="predicted"/>
<keyword evidence="1" id="KW-1133">Transmembrane helix</keyword>
<protein>
    <submittedName>
        <fullName evidence="2">Uncharacterized protein</fullName>
    </submittedName>
</protein>
<feature type="transmembrane region" description="Helical" evidence="1">
    <location>
        <begin position="20"/>
        <end position="39"/>
    </location>
</feature>
<comment type="caution">
    <text evidence="2">The sequence shown here is derived from an EMBL/GenBank/DDBJ whole genome shotgun (WGS) entry which is preliminary data.</text>
</comment>
<evidence type="ECO:0000313" key="2">
    <source>
        <dbReference type="EMBL" id="OGY12746.1"/>
    </source>
</evidence>
<feature type="transmembrane region" description="Helical" evidence="1">
    <location>
        <begin position="51"/>
        <end position="71"/>
    </location>
</feature>
<evidence type="ECO:0000256" key="1">
    <source>
        <dbReference type="SAM" id="Phobius"/>
    </source>
</evidence>
<gene>
    <name evidence="2" type="ORF">A3A77_00460</name>
</gene>
<feature type="transmembrane region" description="Helical" evidence="1">
    <location>
        <begin position="206"/>
        <end position="230"/>
    </location>
</feature>
<dbReference type="Proteomes" id="UP000178659">
    <property type="component" value="Unassembled WGS sequence"/>
</dbReference>
<dbReference type="EMBL" id="MHCC01000025">
    <property type="protein sequence ID" value="OGY12746.1"/>
    <property type="molecule type" value="Genomic_DNA"/>
</dbReference>
<feature type="transmembrane region" description="Helical" evidence="1">
    <location>
        <begin position="177"/>
        <end position="194"/>
    </location>
</feature>
<feature type="transmembrane region" description="Helical" evidence="1">
    <location>
        <begin position="94"/>
        <end position="115"/>
    </location>
</feature>
<sequence>MKNLILQSFRQGFALANKNWEVFLVGLIFYLTASINDLLGDSTISGFVEILVLLLLPVFLGFYLSMPFFLLQKQQGKLELSNILSTTLQNAKRLIIPSVLLFLVMVIFVVLFAIIASPQNIDFDAFIKDVNNVSMWKYLVPISLIGTFLSFTPIYFSIEKFGLLSSIKKSVGFSARHFNFVIPLAIFMLIYTLLPSEIVKRLPGVVGILLQSIVNNYQEIFFTAALLIFYQKATKVAK</sequence>
<keyword evidence="1" id="KW-0472">Membrane</keyword>
<evidence type="ECO:0000313" key="3">
    <source>
        <dbReference type="Proteomes" id="UP000178659"/>
    </source>
</evidence>